<dbReference type="Pfam" id="PF07963">
    <property type="entry name" value="N_methyl"/>
    <property type="match status" value="1"/>
</dbReference>
<dbReference type="Proteomes" id="UP000076830">
    <property type="component" value="Chromosome"/>
</dbReference>
<dbReference type="SUPFAM" id="SSF54523">
    <property type="entry name" value="Pili subunits"/>
    <property type="match status" value="1"/>
</dbReference>
<gene>
    <name evidence="2" type="ORF">I596_508</name>
</gene>
<keyword evidence="1" id="KW-0812">Transmembrane</keyword>
<accession>A0A167GGX2</accession>
<dbReference type="Pfam" id="PF16732">
    <property type="entry name" value="ComP_DUS"/>
    <property type="match status" value="1"/>
</dbReference>
<reference evidence="2 3" key="1">
    <citation type="submission" date="2016-04" db="EMBL/GenBank/DDBJ databases">
        <title>Complete genome sequence of Dokdonella koreensis DS-123T.</title>
        <authorList>
            <person name="Kim J.F."/>
            <person name="Lee H."/>
            <person name="Kwak M.-J."/>
        </authorList>
    </citation>
    <scope>NUCLEOTIDE SEQUENCE [LARGE SCALE GENOMIC DNA]</scope>
    <source>
        <strain evidence="2 3">DS-123</strain>
    </source>
</reference>
<dbReference type="GO" id="GO:0043683">
    <property type="term" value="P:type IV pilus assembly"/>
    <property type="evidence" value="ECO:0007669"/>
    <property type="project" value="InterPro"/>
</dbReference>
<keyword evidence="1" id="KW-0472">Membrane</keyword>
<evidence type="ECO:0000313" key="2">
    <source>
        <dbReference type="EMBL" id="ANB16545.1"/>
    </source>
</evidence>
<dbReference type="PANTHER" id="PTHR30093:SF47">
    <property type="entry name" value="TYPE IV PILUS NON-CORE MINOR PILIN PILE"/>
    <property type="match status" value="1"/>
</dbReference>
<keyword evidence="3" id="KW-1185">Reference proteome</keyword>
<dbReference type="KEGG" id="dko:I596_508"/>
<dbReference type="NCBIfam" id="TIGR02532">
    <property type="entry name" value="IV_pilin_GFxxxE"/>
    <property type="match status" value="1"/>
</dbReference>
<dbReference type="InterPro" id="IPR012902">
    <property type="entry name" value="N_methyl_site"/>
</dbReference>
<dbReference type="EMBL" id="CP015249">
    <property type="protein sequence ID" value="ANB16545.1"/>
    <property type="molecule type" value="Genomic_DNA"/>
</dbReference>
<proteinExistence type="predicted"/>
<feature type="transmembrane region" description="Helical" evidence="1">
    <location>
        <begin position="12"/>
        <end position="32"/>
    </location>
</feature>
<dbReference type="InterPro" id="IPR045584">
    <property type="entry name" value="Pilin-like"/>
</dbReference>
<dbReference type="STRING" id="1300342.I596_508"/>
<dbReference type="PANTHER" id="PTHR30093">
    <property type="entry name" value="GENERAL SECRETION PATHWAY PROTEIN G"/>
    <property type="match status" value="1"/>
</dbReference>
<dbReference type="AlphaFoldDB" id="A0A167GGX2"/>
<dbReference type="InterPro" id="IPR031982">
    <property type="entry name" value="PilE-like"/>
</dbReference>
<keyword evidence="1" id="KW-1133">Transmembrane helix</keyword>
<evidence type="ECO:0000256" key="1">
    <source>
        <dbReference type="SAM" id="Phobius"/>
    </source>
</evidence>
<name>A0A167GGX2_9GAMM</name>
<protein>
    <submittedName>
        <fullName evidence="2">Type IV pilus biogenesis protein PilE</fullName>
    </submittedName>
</protein>
<dbReference type="RefSeq" id="WP_067643622.1">
    <property type="nucleotide sequence ID" value="NZ_CP015249.1"/>
</dbReference>
<evidence type="ECO:0000313" key="3">
    <source>
        <dbReference type="Proteomes" id="UP000076830"/>
    </source>
</evidence>
<dbReference type="Gene3D" id="3.30.700.10">
    <property type="entry name" value="Glycoprotein, Type 4 Pilin"/>
    <property type="match status" value="1"/>
</dbReference>
<dbReference type="PROSITE" id="PS00409">
    <property type="entry name" value="PROKAR_NTER_METHYL"/>
    <property type="match status" value="1"/>
</dbReference>
<organism evidence="2 3">
    <name type="scientific">Dokdonella koreensis DS-123</name>
    <dbReference type="NCBI Taxonomy" id="1300342"/>
    <lineage>
        <taxon>Bacteria</taxon>
        <taxon>Pseudomonadati</taxon>
        <taxon>Pseudomonadota</taxon>
        <taxon>Gammaproteobacteria</taxon>
        <taxon>Lysobacterales</taxon>
        <taxon>Rhodanobacteraceae</taxon>
        <taxon>Dokdonella</taxon>
    </lineage>
</organism>
<sequence length="135" mass="14689">MYIRKKKGFTLLELIIVVAIIAVLAAIALPAYGRYGFRARRADGHELLLRIAAAQERFYTNRNRYGTDMAELGFAGDASERGFYTVAIATANGDQTYTLTATPQGVQSEDACLDLTLTSTGLKDQSGEATNGNCW</sequence>